<dbReference type="InterPro" id="IPR008271">
    <property type="entry name" value="Ser/Thr_kinase_AS"/>
</dbReference>
<dbReference type="EMBL" id="CAJJDN010000008">
    <property type="protein sequence ID" value="CAD8054714.1"/>
    <property type="molecule type" value="Genomic_DNA"/>
</dbReference>
<dbReference type="SMART" id="SM00220">
    <property type="entry name" value="S_TKc"/>
    <property type="match status" value="1"/>
</dbReference>
<evidence type="ECO:0000256" key="1">
    <source>
        <dbReference type="ARBA" id="ARBA00022527"/>
    </source>
</evidence>
<proteinExistence type="predicted"/>
<accession>A0A8S1KUR4</accession>
<reference evidence="9" key="1">
    <citation type="submission" date="2021-01" db="EMBL/GenBank/DDBJ databases">
        <authorList>
            <consortium name="Genoscope - CEA"/>
            <person name="William W."/>
        </authorList>
    </citation>
    <scope>NUCLEOTIDE SEQUENCE</scope>
</reference>
<protein>
    <recommendedName>
        <fullName evidence="8">Protein kinase domain-containing protein</fullName>
    </recommendedName>
</protein>
<keyword evidence="6 7" id="KW-0067">ATP-binding</keyword>
<evidence type="ECO:0000256" key="3">
    <source>
        <dbReference type="ARBA" id="ARBA00022679"/>
    </source>
</evidence>
<dbReference type="AlphaFoldDB" id="A0A8S1KUR4"/>
<dbReference type="CDD" id="cd05123">
    <property type="entry name" value="STKc_AGC"/>
    <property type="match status" value="1"/>
</dbReference>
<dbReference type="PROSITE" id="PS00108">
    <property type="entry name" value="PROTEIN_KINASE_ST"/>
    <property type="match status" value="1"/>
</dbReference>
<feature type="binding site" evidence="7">
    <location>
        <position position="274"/>
    </location>
    <ligand>
        <name>ATP</name>
        <dbReference type="ChEBI" id="CHEBI:30616"/>
    </ligand>
</feature>
<evidence type="ECO:0000256" key="7">
    <source>
        <dbReference type="PROSITE-ProRule" id="PRU10141"/>
    </source>
</evidence>
<feature type="domain" description="Protein kinase" evidence="8">
    <location>
        <begin position="245"/>
        <end position="504"/>
    </location>
</feature>
<dbReference type="Proteomes" id="UP000692954">
    <property type="component" value="Unassembled WGS sequence"/>
</dbReference>
<dbReference type="GO" id="GO:0004674">
    <property type="term" value="F:protein serine/threonine kinase activity"/>
    <property type="evidence" value="ECO:0007669"/>
    <property type="project" value="UniProtKB-KW"/>
</dbReference>
<name>A0A8S1KUR4_9CILI</name>
<evidence type="ECO:0000256" key="2">
    <source>
        <dbReference type="ARBA" id="ARBA00022553"/>
    </source>
</evidence>
<evidence type="ECO:0000259" key="8">
    <source>
        <dbReference type="PROSITE" id="PS50011"/>
    </source>
</evidence>
<evidence type="ECO:0000313" key="10">
    <source>
        <dbReference type="Proteomes" id="UP000692954"/>
    </source>
</evidence>
<dbReference type="FunFam" id="1.10.510.10:FF:000008">
    <property type="entry name" value="Non-specific serine/threonine protein kinase"/>
    <property type="match status" value="1"/>
</dbReference>
<dbReference type="GO" id="GO:0005524">
    <property type="term" value="F:ATP binding"/>
    <property type="evidence" value="ECO:0007669"/>
    <property type="project" value="UniProtKB-UniRule"/>
</dbReference>
<organism evidence="9 10">
    <name type="scientific">Paramecium sonneborni</name>
    <dbReference type="NCBI Taxonomy" id="65129"/>
    <lineage>
        <taxon>Eukaryota</taxon>
        <taxon>Sar</taxon>
        <taxon>Alveolata</taxon>
        <taxon>Ciliophora</taxon>
        <taxon>Intramacronucleata</taxon>
        <taxon>Oligohymenophorea</taxon>
        <taxon>Peniculida</taxon>
        <taxon>Parameciidae</taxon>
        <taxon>Paramecium</taxon>
    </lineage>
</organism>
<gene>
    <name evidence="9" type="ORF">PSON_ATCC_30995.1.T0080434</name>
</gene>
<keyword evidence="2" id="KW-0597">Phosphoprotein</keyword>
<evidence type="ECO:0000256" key="5">
    <source>
        <dbReference type="ARBA" id="ARBA00022777"/>
    </source>
</evidence>
<dbReference type="PANTHER" id="PTHR24351">
    <property type="entry name" value="RIBOSOMAL PROTEIN S6 KINASE"/>
    <property type="match status" value="1"/>
</dbReference>
<keyword evidence="10" id="KW-1185">Reference proteome</keyword>
<dbReference type="InterPro" id="IPR000719">
    <property type="entry name" value="Prot_kinase_dom"/>
</dbReference>
<dbReference type="Pfam" id="PF00069">
    <property type="entry name" value="Pkinase"/>
    <property type="match status" value="1"/>
</dbReference>
<keyword evidence="5" id="KW-0418">Kinase</keyword>
<evidence type="ECO:0000313" key="9">
    <source>
        <dbReference type="EMBL" id="CAD8054714.1"/>
    </source>
</evidence>
<evidence type="ECO:0000256" key="4">
    <source>
        <dbReference type="ARBA" id="ARBA00022741"/>
    </source>
</evidence>
<keyword evidence="4 7" id="KW-0547">Nucleotide-binding</keyword>
<dbReference type="PROSITE" id="PS00107">
    <property type="entry name" value="PROTEIN_KINASE_ATP"/>
    <property type="match status" value="1"/>
</dbReference>
<evidence type="ECO:0000256" key="6">
    <source>
        <dbReference type="ARBA" id="ARBA00022840"/>
    </source>
</evidence>
<sequence>MQHHILISPSRVTVQQKTPVSKNTLISPQRFPNRKISQGVIEDFVVRSNYITKTNNGSLTERVNSIQKSQKSVSKDKIRPISKQLRIPTENFFHITKGVNLLLTQKNTNPQQQNYQQLKPIQGSMTRRNSMEELVGSTMYTGITKSQSQDKIQKQEISIYVHFSQEEVQNYRFTPNVTTDKIINLLKQKQYNNNSIIGFSTVDENYAIDYYLQQTNLPMDSFINKTIRLKPIYNQNIKRINLSSFQFISIIGKGGFSTVILARSLIDCKFVALKLINKQFIQQHQKQDLILNERDILIQSTYSGSIFTNQIECAFETKNWIVFGIDYCPGGEMFNFIKKLQRLSEQQAKFYIIEVILAIGFLHNEQIIYRDIKPENILIDSNGHIQLADFGLARPNMNKDTCAYSFCGSPEYMAPEMFQTTGHTQLVDYYCLGCLLYEFVTGLPPFYSEDKNIIYARLLKEQVEFPDYLSTDIKDLIRQLMIKDPHKRLGSRFGIDEIFSHKWFRDIDLISYINKQVKPPYIPDLLKINIKQMTQNDKHFFEQLQKEQKLNIPFQPMFSTQFYFTKDQNNNNNQNNPTLNKAILDKLIKKTLKKNPKQGLTNLQLQTNFENLLKQTFTNAKSKPDSRNKQQLPF</sequence>
<dbReference type="InterPro" id="IPR017441">
    <property type="entry name" value="Protein_kinase_ATP_BS"/>
</dbReference>
<comment type="caution">
    <text evidence="9">The sequence shown here is derived from an EMBL/GenBank/DDBJ whole genome shotgun (WGS) entry which is preliminary data.</text>
</comment>
<dbReference type="PROSITE" id="PS50011">
    <property type="entry name" value="PROTEIN_KINASE_DOM"/>
    <property type="match status" value="1"/>
</dbReference>
<dbReference type="InterPro" id="IPR045270">
    <property type="entry name" value="STKc_AGC"/>
</dbReference>
<keyword evidence="1" id="KW-0723">Serine/threonine-protein kinase</keyword>
<dbReference type="OrthoDB" id="289272at2759"/>
<keyword evidence="3" id="KW-0808">Transferase</keyword>